<keyword evidence="5" id="KW-1185">Reference proteome</keyword>
<organism evidence="4 5">
    <name type="scientific">Menidia menidia</name>
    <name type="common">Atlantic silverside</name>
    <dbReference type="NCBI Taxonomy" id="238744"/>
    <lineage>
        <taxon>Eukaryota</taxon>
        <taxon>Metazoa</taxon>
        <taxon>Chordata</taxon>
        <taxon>Craniata</taxon>
        <taxon>Vertebrata</taxon>
        <taxon>Euteleostomi</taxon>
        <taxon>Actinopterygii</taxon>
        <taxon>Neopterygii</taxon>
        <taxon>Teleostei</taxon>
        <taxon>Neoteleostei</taxon>
        <taxon>Acanthomorphata</taxon>
        <taxon>Ovalentaria</taxon>
        <taxon>Atherinomorphae</taxon>
        <taxon>Atheriniformes</taxon>
        <taxon>Atherinopsidae</taxon>
        <taxon>Menidiinae</taxon>
        <taxon>Menidia</taxon>
    </lineage>
</organism>
<evidence type="ECO:0000256" key="1">
    <source>
        <dbReference type="ARBA" id="ARBA00023157"/>
    </source>
</evidence>
<feature type="region of interest" description="Disordered" evidence="2">
    <location>
        <begin position="115"/>
        <end position="154"/>
    </location>
</feature>
<dbReference type="AlphaFoldDB" id="A0A8S4AZU7"/>
<dbReference type="GO" id="GO:0042010">
    <property type="term" value="F:interleukin-15 receptor activity"/>
    <property type="evidence" value="ECO:0007669"/>
    <property type="project" value="InterPro"/>
</dbReference>
<dbReference type="EMBL" id="CAJRST010011113">
    <property type="protein sequence ID" value="CAG5927018.1"/>
    <property type="molecule type" value="Genomic_DNA"/>
</dbReference>
<gene>
    <name evidence="4" type="ORF">MMEN_LOCUS11115</name>
</gene>
<comment type="caution">
    <text evidence="4">The sequence shown here is derived from an EMBL/GenBank/DDBJ whole genome shotgun (WGS) entry which is preliminary data.</text>
</comment>
<dbReference type="InterPro" id="IPR042372">
    <property type="entry name" value="IL15RA"/>
</dbReference>
<dbReference type="SUPFAM" id="SSF57535">
    <property type="entry name" value="Complement control module/SCR domain"/>
    <property type="match status" value="1"/>
</dbReference>
<dbReference type="PANTHER" id="PTHR15060">
    <property type="entry name" value="INTERLEUKIN-15 RECEPTOR SUBUNIT ALPHA"/>
    <property type="match status" value="1"/>
</dbReference>
<evidence type="ECO:0000256" key="3">
    <source>
        <dbReference type="SAM" id="SignalP"/>
    </source>
</evidence>
<name>A0A8S4AZU7_9TELE</name>
<dbReference type="PANTHER" id="PTHR15060:SF0">
    <property type="entry name" value="INTERLEUKIN-15 RECEPTOR SUBUNIT ALPHA"/>
    <property type="match status" value="1"/>
</dbReference>
<feature type="chain" id="PRO_5035922483" evidence="3">
    <location>
        <begin position="26"/>
        <end position="154"/>
    </location>
</feature>
<proteinExistence type="predicted"/>
<sequence length="154" mass="17160">MNRKCTPSFFILIFVYLLGSARVWSVGGCECPEIPHRNLTQPPPKNCFNTTGWFRYSCCEGYVRKAGTSNLIKCKKDKDVAYWTPSSLECIPHPHKTQLEKRLMEEACLSLLATRSPTGDPPAQTTEGKHRVQVTPQGGPAGTVHSRGKGKWNP</sequence>
<keyword evidence="1" id="KW-1015">Disulfide bond</keyword>
<accession>A0A8S4AZU7</accession>
<evidence type="ECO:0000313" key="4">
    <source>
        <dbReference type="EMBL" id="CAG5927018.1"/>
    </source>
</evidence>
<evidence type="ECO:0000313" key="5">
    <source>
        <dbReference type="Proteomes" id="UP000677803"/>
    </source>
</evidence>
<dbReference type="Proteomes" id="UP000677803">
    <property type="component" value="Unassembled WGS sequence"/>
</dbReference>
<reference evidence="4" key="1">
    <citation type="submission" date="2021-05" db="EMBL/GenBank/DDBJ databases">
        <authorList>
            <person name="Tigano A."/>
        </authorList>
    </citation>
    <scope>NUCLEOTIDE SEQUENCE</scope>
</reference>
<dbReference type="OrthoDB" id="9944172at2759"/>
<feature type="signal peptide" evidence="3">
    <location>
        <begin position="1"/>
        <end position="25"/>
    </location>
</feature>
<dbReference type="Gene3D" id="2.20.28.230">
    <property type="match status" value="1"/>
</dbReference>
<protein>
    <submittedName>
        <fullName evidence="4">(Atlantic silverside) hypothetical protein</fullName>
    </submittedName>
</protein>
<dbReference type="InterPro" id="IPR035976">
    <property type="entry name" value="Sushi/SCR/CCP_sf"/>
</dbReference>
<evidence type="ECO:0000256" key="2">
    <source>
        <dbReference type="SAM" id="MobiDB-lite"/>
    </source>
</evidence>
<keyword evidence="3" id="KW-0732">Signal</keyword>